<dbReference type="EMBL" id="JAMKFB020000001">
    <property type="protein sequence ID" value="KAL0204118.1"/>
    <property type="molecule type" value="Genomic_DNA"/>
</dbReference>
<dbReference type="Proteomes" id="UP001529510">
    <property type="component" value="Unassembled WGS sequence"/>
</dbReference>
<comment type="caution">
    <text evidence="1">The sequence shown here is derived from an EMBL/GenBank/DDBJ whole genome shotgun (WGS) entry which is preliminary data.</text>
</comment>
<gene>
    <name evidence="1" type="ORF">M9458_002136</name>
</gene>
<dbReference type="InterPro" id="IPR050774">
    <property type="entry name" value="KCMF1/Dystrophin"/>
</dbReference>
<reference evidence="1 2" key="1">
    <citation type="submission" date="2024-05" db="EMBL/GenBank/DDBJ databases">
        <title>Genome sequencing and assembly of Indian major carp, Cirrhinus mrigala (Hamilton, 1822).</title>
        <authorList>
            <person name="Mohindra V."/>
            <person name="Chowdhury L.M."/>
            <person name="Lal K."/>
            <person name="Jena J.K."/>
        </authorList>
    </citation>
    <scope>NUCLEOTIDE SEQUENCE [LARGE SCALE GENOMIC DNA]</scope>
    <source>
        <strain evidence="1">CM1030</strain>
        <tissue evidence="1">Blood</tissue>
    </source>
</reference>
<sequence length="52" mass="5948">DDEHLLIQHYCQSLNQGSPLSQPQSPAQILISMETEEKGELERVLNDLEQEN</sequence>
<proteinExistence type="predicted"/>
<accession>A0ABD0S0D1</accession>
<organism evidence="1 2">
    <name type="scientific">Cirrhinus mrigala</name>
    <name type="common">Mrigala</name>
    <dbReference type="NCBI Taxonomy" id="683832"/>
    <lineage>
        <taxon>Eukaryota</taxon>
        <taxon>Metazoa</taxon>
        <taxon>Chordata</taxon>
        <taxon>Craniata</taxon>
        <taxon>Vertebrata</taxon>
        <taxon>Euteleostomi</taxon>
        <taxon>Actinopterygii</taxon>
        <taxon>Neopterygii</taxon>
        <taxon>Teleostei</taxon>
        <taxon>Ostariophysi</taxon>
        <taxon>Cypriniformes</taxon>
        <taxon>Cyprinidae</taxon>
        <taxon>Labeoninae</taxon>
        <taxon>Labeonini</taxon>
        <taxon>Cirrhinus</taxon>
    </lineage>
</organism>
<feature type="non-terminal residue" evidence="1">
    <location>
        <position position="1"/>
    </location>
</feature>
<feature type="non-terminal residue" evidence="1">
    <location>
        <position position="52"/>
    </location>
</feature>
<dbReference type="PANTHER" id="PTHR12268:SF25">
    <property type="entry name" value="DYSTROPHIN"/>
    <property type="match status" value="1"/>
</dbReference>
<evidence type="ECO:0000313" key="2">
    <source>
        <dbReference type="Proteomes" id="UP001529510"/>
    </source>
</evidence>
<evidence type="ECO:0000313" key="1">
    <source>
        <dbReference type="EMBL" id="KAL0204118.1"/>
    </source>
</evidence>
<dbReference type="PANTHER" id="PTHR12268">
    <property type="entry name" value="E3 UBIQUITIN-PROTEIN LIGASE KCMF1"/>
    <property type="match status" value="1"/>
</dbReference>
<keyword evidence="2" id="KW-1185">Reference proteome</keyword>
<protein>
    <submittedName>
        <fullName evidence="1">Uncharacterized protein</fullName>
    </submittedName>
</protein>
<name>A0ABD0S0D1_CIRMR</name>
<dbReference type="AlphaFoldDB" id="A0ABD0S0D1"/>